<name>A0A4R0R5Z7_9APHY</name>
<dbReference type="Proteomes" id="UP000292702">
    <property type="component" value="Unassembled WGS sequence"/>
</dbReference>
<evidence type="ECO:0000313" key="2">
    <source>
        <dbReference type="EMBL" id="TCD60305.1"/>
    </source>
</evidence>
<gene>
    <name evidence="2" type="ORF">EIP91_010412</name>
</gene>
<sequence length="65" mass="6496">DSHKTDASSAPLKGQPVSGGRRDAVASKGEGSFGGKDLHQVGAKAPVSDGRRGAVSGTLVPPEKE</sequence>
<organism evidence="2 3">
    <name type="scientific">Steccherinum ochraceum</name>
    <dbReference type="NCBI Taxonomy" id="92696"/>
    <lineage>
        <taxon>Eukaryota</taxon>
        <taxon>Fungi</taxon>
        <taxon>Dikarya</taxon>
        <taxon>Basidiomycota</taxon>
        <taxon>Agaricomycotina</taxon>
        <taxon>Agaricomycetes</taxon>
        <taxon>Polyporales</taxon>
        <taxon>Steccherinaceae</taxon>
        <taxon>Steccherinum</taxon>
    </lineage>
</organism>
<accession>A0A4R0R5Z7</accession>
<comment type="caution">
    <text evidence="2">The sequence shown here is derived from an EMBL/GenBank/DDBJ whole genome shotgun (WGS) entry which is preliminary data.</text>
</comment>
<evidence type="ECO:0000313" key="3">
    <source>
        <dbReference type="Proteomes" id="UP000292702"/>
    </source>
</evidence>
<proteinExistence type="predicted"/>
<evidence type="ECO:0000256" key="1">
    <source>
        <dbReference type="SAM" id="MobiDB-lite"/>
    </source>
</evidence>
<keyword evidence="3" id="KW-1185">Reference proteome</keyword>
<reference evidence="2 3" key="1">
    <citation type="submission" date="2018-11" db="EMBL/GenBank/DDBJ databases">
        <title>Genome assembly of Steccherinum ochraceum LE-BIN_3174, the white-rot fungus of the Steccherinaceae family (The Residual Polyporoid clade, Polyporales, Basidiomycota).</title>
        <authorList>
            <person name="Fedorova T.V."/>
            <person name="Glazunova O.A."/>
            <person name="Landesman E.O."/>
            <person name="Moiseenko K.V."/>
            <person name="Psurtseva N.V."/>
            <person name="Savinova O.S."/>
            <person name="Shakhova N.V."/>
            <person name="Tyazhelova T.V."/>
            <person name="Vasina D.V."/>
        </authorList>
    </citation>
    <scope>NUCLEOTIDE SEQUENCE [LARGE SCALE GENOMIC DNA]</scope>
    <source>
        <strain evidence="2 3">LE-BIN_3174</strain>
    </source>
</reference>
<feature type="non-terminal residue" evidence="2">
    <location>
        <position position="1"/>
    </location>
</feature>
<dbReference type="AlphaFoldDB" id="A0A4R0R5Z7"/>
<protein>
    <submittedName>
        <fullName evidence="2">Uncharacterized protein</fullName>
    </submittedName>
</protein>
<dbReference type="EMBL" id="RWJN01000621">
    <property type="protein sequence ID" value="TCD60305.1"/>
    <property type="molecule type" value="Genomic_DNA"/>
</dbReference>
<feature type="region of interest" description="Disordered" evidence="1">
    <location>
        <begin position="1"/>
        <end position="65"/>
    </location>
</feature>